<organism evidence="1 2">
    <name type="scientific">Rangifer tarandus platyrhynchus</name>
    <name type="common">Svalbard reindeer</name>
    <dbReference type="NCBI Taxonomy" id="3082113"/>
    <lineage>
        <taxon>Eukaryota</taxon>
        <taxon>Metazoa</taxon>
        <taxon>Chordata</taxon>
        <taxon>Craniata</taxon>
        <taxon>Vertebrata</taxon>
        <taxon>Euteleostomi</taxon>
        <taxon>Mammalia</taxon>
        <taxon>Eutheria</taxon>
        <taxon>Laurasiatheria</taxon>
        <taxon>Artiodactyla</taxon>
        <taxon>Ruminantia</taxon>
        <taxon>Pecora</taxon>
        <taxon>Cervidae</taxon>
        <taxon>Odocoileinae</taxon>
        <taxon>Rangifer</taxon>
    </lineage>
</organism>
<evidence type="ECO:0000313" key="1">
    <source>
        <dbReference type="EMBL" id="CAN0148348.1"/>
    </source>
</evidence>
<gene>
    <name evidence="1" type="ORF">MRATA1EN22A_LOCUS12784</name>
</gene>
<accession>A0AC59Z1H2</accession>
<sequence length="116" mass="12865">MQGEEAGDTWTVSIRVSGGRTCWKQGGRAGGRCLQERILAPPAWPGHVTVPQGPLCRAALWSGEPAAGFRAGHKVPSRQFLQIQAAFLPTLHSPSFHPPSRRETQQKKQHLCERWF</sequence>
<reference evidence="1" key="1">
    <citation type="submission" date="2023-05" db="EMBL/GenBank/DDBJ databases">
        <authorList>
            <consortium name="ELIXIR-Norway"/>
        </authorList>
    </citation>
    <scope>NUCLEOTIDE SEQUENCE</scope>
</reference>
<reference evidence="1" key="2">
    <citation type="submission" date="2025-03" db="EMBL/GenBank/DDBJ databases">
        <authorList>
            <consortium name="ELIXIR-Norway"/>
            <consortium name="Elixir Norway"/>
        </authorList>
    </citation>
    <scope>NUCLEOTIDE SEQUENCE</scope>
</reference>
<proteinExistence type="predicted"/>
<evidence type="ECO:0000313" key="2">
    <source>
        <dbReference type="Proteomes" id="UP001162501"/>
    </source>
</evidence>
<name>A0AC59Z1H2_RANTA</name>
<dbReference type="EMBL" id="OX596105">
    <property type="protein sequence ID" value="CAN0148348.1"/>
    <property type="molecule type" value="Genomic_DNA"/>
</dbReference>
<protein>
    <submittedName>
        <fullName evidence="1">Uncharacterized protein</fullName>
    </submittedName>
</protein>
<dbReference type="Proteomes" id="UP001162501">
    <property type="component" value="Chromosome 21"/>
</dbReference>